<comment type="caution">
    <text evidence="8">The sequence shown here is derived from an EMBL/GenBank/DDBJ whole genome shotgun (WGS) entry which is preliminary data.</text>
</comment>
<evidence type="ECO:0000256" key="3">
    <source>
        <dbReference type="ARBA" id="ARBA00022840"/>
    </source>
</evidence>
<protein>
    <recommendedName>
        <fullName evidence="1">non-specific serine/threonine protein kinase</fullName>
        <ecNumber evidence="1">2.7.11.1</ecNumber>
    </recommendedName>
</protein>
<reference evidence="8 9" key="1">
    <citation type="journal article" date="2019" name="PLoS Negl. Trop. Dis.">
        <title>Whole genome sequencing of Entamoeba nuttalli reveals mammalian host-related molecular signatures and a novel octapeptide-repeat surface protein.</title>
        <authorList>
            <person name="Tanaka M."/>
            <person name="Makiuchi T."/>
            <person name="Komiyama T."/>
            <person name="Shiina T."/>
            <person name="Osaki K."/>
            <person name="Tachibana H."/>
        </authorList>
    </citation>
    <scope>NUCLEOTIDE SEQUENCE [LARGE SCALE GENOMIC DNA]</scope>
    <source>
        <strain evidence="8 9">P19-061405</strain>
    </source>
</reference>
<keyword evidence="5" id="KW-0723">Serine/threonine-protein kinase</keyword>
<dbReference type="InterPro" id="IPR050629">
    <property type="entry name" value="STE20/SPS1-PAK"/>
</dbReference>
<dbReference type="Gene3D" id="1.10.510.10">
    <property type="entry name" value="Transferase(Phosphotransferase) domain 1"/>
    <property type="match status" value="1"/>
</dbReference>
<gene>
    <name evidence="8" type="ORF">ENUP19_0172G0007</name>
</gene>
<keyword evidence="3 4" id="KW-0067">ATP-binding</keyword>
<dbReference type="EMBL" id="BAAFRS010000172">
    <property type="protein sequence ID" value="GAB1224055.1"/>
    <property type="molecule type" value="Genomic_DNA"/>
</dbReference>
<dbReference type="PROSITE" id="PS00108">
    <property type="entry name" value="PROTEIN_KINASE_ST"/>
    <property type="match status" value="1"/>
</dbReference>
<dbReference type="InterPro" id="IPR016024">
    <property type="entry name" value="ARM-type_fold"/>
</dbReference>
<dbReference type="PANTHER" id="PTHR48012">
    <property type="entry name" value="STERILE20-LIKE KINASE, ISOFORM B-RELATED"/>
    <property type="match status" value="1"/>
</dbReference>
<feature type="region of interest" description="Disordered" evidence="6">
    <location>
        <begin position="300"/>
        <end position="356"/>
    </location>
</feature>
<keyword evidence="2 4" id="KW-0547">Nucleotide-binding</keyword>
<dbReference type="PANTHER" id="PTHR48012:SF2">
    <property type="entry name" value="STERILE20-LIKE KINASE, ISOFORM B"/>
    <property type="match status" value="1"/>
</dbReference>
<evidence type="ECO:0000256" key="5">
    <source>
        <dbReference type="RuleBase" id="RU000304"/>
    </source>
</evidence>
<feature type="compositionally biased region" description="Acidic residues" evidence="6">
    <location>
        <begin position="308"/>
        <end position="350"/>
    </location>
</feature>
<comment type="similarity">
    <text evidence="5">Belongs to the protein kinase superfamily.</text>
</comment>
<evidence type="ECO:0000259" key="7">
    <source>
        <dbReference type="PROSITE" id="PS50011"/>
    </source>
</evidence>
<feature type="domain" description="Protein kinase" evidence="7">
    <location>
        <begin position="25"/>
        <end position="276"/>
    </location>
</feature>
<name>A0ABQ0DMH8_9EUKA</name>
<dbReference type="SUPFAM" id="SSF48371">
    <property type="entry name" value="ARM repeat"/>
    <property type="match status" value="1"/>
</dbReference>
<evidence type="ECO:0000256" key="2">
    <source>
        <dbReference type="ARBA" id="ARBA00022741"/>
    </source>
</evidence>
<dbReference type="EC" id="2.7.11.1" evidence="1"/>
<accession>A0ABQ0DMH8</accession>
<dbReference type="InterPro" id="IPR000719">
    <property type="entry name" value="Prot_kinase_dom"/>
</dbReference>
<sequence length="356" mass="40214">MTTPTKLQVSQMQKINWVAECSKDFEVVEKLGEGSYGSVFHAIHRPTGTHAAVKTVRIDGDTTDVEKEIVLMKQCDTDYIVRFFGHFFVDKDLWIVMEICGAGSVCDIMHILNATLDEREIQIILKDTLHGLAYLHKMHMIHRDIKAANILVSDDGVCKLADFGVSTKMGGTNKLQKTLIGTPYWMAPEVILESGHNEKADIWSVGITAIEMFDGRPPHSELHAMRAIFLIPNRPPPTLSTPEEVSKAFNDFIALCCVKNFRERPSALELLKCDFMKPNGNRKRITDLIEKENEVIAEFGSRKKALEQGEDDDDDEGEDDDDTEEEEDDDDTEEEEEDDTEEDDSDDGDDTMVIRK</sequence>
<dbReference type="Proteomes" id="UP001628156">
    <property type="component" value="Unassembled WGS sequence"/>
</dbReference>
<proteinExistence type="inferred from homology"/>
<evidence type="ECO:0000313" key="9">
    <source>
        <dbReference type="Proteomes" id="UP001628156"/>
    </source>
</evidence>
<organism evidence="8 9">
    <name type="scientific">Entamoeba nuttalli</name>
    <dbReference type="NCBI Taxonomy" id="412467"/>
    <lineage>
        <taxon>Eukaryota</taxon>
        <taxon>Amoebozoa</taxon>
        <taxon>Evosea</taxon>
        <taxon>Archamoebae</taxon>
        <taxon>Mastigamoebida</taxon>
        <taxon>Entamoebidae</taxon>
        <taxon>Entamoeba</taxon>
    </lineage>
</organism>
<feature type="binding site" evidence="4">
    <location>
        <position position="54"/>
    </location>
    <ligand>
        <name>ATP</name>
        <dbReference type="ChEBI" id="CHEBI:30616"/>
    </ligand>
</feature>
<keyword evidence="9" id="KW-1185">Reference proteome</keyword>
<dbReference type="InterPro" id="IPR008271">
    <property type="entry name" value="Ser/Thr_kinase_AS"/>
</dbReference>
<dbReference type="PROSITE" id="PS00107">
    <property type="entry name" value="PROTEIN_KINASE_ATP"/>
    <property type="match status" value="1"/>
</dbReference>
<dbReference type="SUPFAM" id="SSF56112">
    <property type="entry name" value="Protein kinase-like (PK-like)"/>
    <property type="match status" value="1"/>
</dbReference>
<evidence type="ECO:0000256" key="6">
    <source>
        <dbReference type="SAM" id="MobiDB-lite"/>
    </source>
</evidence>
<evidence type="ECO:0000313" key="8">
    <source>
        <dbReference type="EMBL" id="GAB1224055.1"/>
    </source>
</evidence>
<dbReference type="SMART" id="SM00220">
    <property type="entry name" value="S_TKc"/>
    <property type="match status" value="1"/>
</dbReference>
<dbReference type="Pfam" id="PF00069">
    <property type="entry name" value="Pkinase"/>
    <property type="match status" value="1"/>
</dbReference>
<evidence type="ECO:0000256" key="1">
    <source>
        <dbReference type="ARBA" id="ARBA00012513"/>
    </source>
</evidence>
<dbReference type="InterPro" id="IPR011009">
    <property type="entry name" value="Kinase-like_dom_sf"/>
</dbReference>
<keyword evidence="5" id="KW-0418">Kinase</keyword>
<dbReference type="CDD" id="cd06612">
    <property type="entry name" value="STKc_MST1_2"/>
    <property type="match status" value="1"/>
</dbReference>
<evidence type="ECO:0000256" key="4">
    <source>
        <dbReference type="PROSITE-ProRule" id="PRU10141"/>
    </source>
</evidence>
<dbReference type="PROSITE" id="PS50011">
    <property type="entry name" value="PROTEIN_KINASE_DOM"/>
    <property type="match status" value="1"/>
</dbReference>
<keyword evidence="5" id="KW-0808">Transferase</keyword>
<dbReference type="InterPro" id="IPR017441">
    <property type="entry name" value="Protein_kinase_ATP_BS"/>
</dbReference>